<dbReference type="GeneID" id="93846950"/>
<evidence type="ECO:0000313" key="2">
    <source>
        <dbReference type="EMBL" id="KIC78553.1"/>
    </source>
</evidence>
<keyword evidence="1" id="KW-1133">Transmembrane helix</keyword>
<evidence type="ECO:0000256" key="1">
    <source>
        <dbReference type="SAM" id="Phobius"/>
    </source>
</evidence>
<gene>
    <name evidence="2" type="ORF">RN79_03020</name>
</gene>
<dbReference type="Pfam" id="PF07155">
    <property type="entry name" value="ECF-ribofla_trS"/>
    <property type="match status" value="1"/>
</dbReference>
<sequence>MKPKTKNQFITLTALLTALAIVIPMIMPVKIIIPPASYTLASHVPIFLAMFISPLMTLVVILGSTFGFLAAGYPIVIVLRALSHLFFGLLGALYLRKYPKTLDKPIQTWILNIILAFVHAIAEVLACLIFYASTSFPENMFYLLFILVGVGTIIHSIVDFIIAQFIYKTLQKIR</sequence>
<dbReference type="Proteomes" id="UP000031339">
    <property type="component" value="Unassembled WGS sequence"/>
</dbReference>
<reference evidence="2 3" key="1">
    <citation type="submission" date="2014-12" db="EMBL/GenBank/DDBJ databases">
        <title>Partial genome sequence of Streptococcus constellatus KCOM 1650 (= ChDC B144).</title>
        <authorList>
            <person name="Kook J.-K."/>
            <person name="Park S.-N."/>
            <person name="Lim Y.K."/>
            <person name="Jo E."/>
        </authorList>
    </citation>
    <scope>NUCLEOTIDE SEQUENCE [LARGE SCALE GENOMIC DNA]</scope>
    <source>
        <strain evidence="2 3">KCOM 1650</strain>
    </source>
</reference>
<keyword evidence="1" id="KW-0812">Transmembrane</keyword>
<keyword evidence="1" id="KW-0472">Membrane</keyword>
<dbReference type="Gene3D" id="1.10.1760.20">
    <property type="match status" value="1"/>
</dbReference>
<dbReference type="GO" id="GO:0016020">
    <property type="term" value="C:membrane"/>
    <property type="evidence" value="ECO:0007669"/>
    <property type="project" value="InterPro"/>
</dbReference>
<comment type="caution">
    <text evidence="2">The sequence shown here is derived from an EMBL/GenBank/DDBJ whole genome shotgun (WGS) entry which is preliminary data.</text>
</comment>
<dbReference type="EMBL" id="JWIY01000001">
    <property type="protein sequence ID" value="KIC78553.1"/>
    <property type="molecule type" value="Genomic_DNA"/>
</dbReference>
<dbReference type="STRING" id="862969.SCI_0885"/>
<dbReference type="PATRIC" id="fig|76860.7.peg.559"/>
<feature type="transmembrane region" description="Helical" evidence="1">
    <location>
        <begin position="75"/>
        <end position="96"/>
    </location>
</feature>
<dbReference type="eggNOG" id="ENOG50311D4">
    <property type="taxonomic scope" value="Bacteria"/>
</dbReference>
<feature type="transmembrane region" description="Helical" evidence="1">
    <location>
        <begin position="45"/>
        <end position="69"/>
    </location>
</feature>
<dbReference type="RefSeq" id="WP_003034468.1">
    <property type="nucleotide sequence ID" value="NZ_CAJPUH010000056.1"/>
</dbReference>
<organism evidence="2 3">
    <name type="scientific">Streptococcus constellatus</name>
    <dbReference type="NCBI Taxonomy" id="76860"/>
    <lineage>
        <taxon>Bacteria</taxon>
        <taxon>Bacillati</taxon>
        <taxon>Bacillota</taxon>
        <taxon>Bacilli</taxon>
        <taxon>Lactobacillales</taxon>
        <taxon>Streptococcaceae</taxon>
        <taxon>Streptococcus</taxon>
        <taxon>Streptococcus anginosus group</taxon>
    </lineage>
</organism>
<evidence type="ECO:0000313" key="3">
    <source>
        <dbReference type="Proteomes" id="UP000031339"/>
    </source>
</evidence>
<accession>A0A0C1HWV1</accession>
<name>A0A0C1HWV1_STRCV</name>
<protein>
    <submittedName>
        <fullName evidence="2">Membrane protein</fullName>
    </submittedName>
</protein>
<dbReference type="InterPro" id="IPR009825">
    <property type="entry name" value="ECF_substrate-spec-like"/>
</dbReference>
<dbReference type="AlphaFoldDB" id="A0A0C1HWV1"/>
<dbReference type="OrthoDB" id="1631895at2"/>
<feature type="transmembrane region" description="Helical" evidence="1">
    <location>
        <begin position="12"/>
        <end position="33"/>
    </location>
</feature>
<feature type="transmembrane region" description="Helical" evidence="1">
    <location>
        <begin position="108"/>
        <end position="134"/>
    </location>
</feature>
<feature type="transmembrane region" description="Helical" evidence="1">
    <location>
        <begin position="140"/>
        <end position="167"/>
    </location>
</feature>
<proteinExistence type="predicted"/>